<gene>
    <name evidence="2" type="ORF">GO493_05290</name>
</gene>
<dbReference type="RefSeq" id="WP_157305048.1">
    <property type="nucleotide sequence ID" value="NZ_WRXN01000001.1"/>
</dbReference>
<protein>
    <submittedName>
        <fullName evidence="2">Uncharacterized protein</fullName>
    </submittedName>
</protein>
<dbReference type="Proteomes" id="UP000461730">
    <property type="component" value="Unassembled WGS sequence"/>
</dbReference>
<name>A0A7K1U0Z4_9BACT</name>
<dbReference type="AlphaFoldDB" id="A0A7K1U0Z4"/>
<evidence type="ECO:0000313" key="3">
    <source>
        <dbReference type="Proteomes" id="UP000461730"/>
    </source>
</evidence>
<comment type="caution">
    <text evidence="2">The sequence shown here is derived from an EMBL/GenBank/DDBJ whole genome shotgun (WGS) entry which is preliminary data.</text>
</comment>
<organism evidence="2 3">
    <name type="scientific">Chitinophaga tropicalis</name>
    <dbReference type="NCBI Taxonomy" id="2683588"/>
    <lineage>
        <taxon>Bacteria</taxon>
        <taxon>Pseudomonadati</taxon>
        <taxon>Bacteroidota</taxon>
        <taxon>Chitinophagia</taxon>
        <taxon>Chitinophagales</taxon>
        <taxon>Chitinophagaceae</taxon>
        <taxon>Chitinophaga</taxon>
    </lineage>
</organism>
<feature type="chain" id="PRO_5029680685" evidence="1">
    <location>
        <begin position="21"/>
        <end position="97"/>
    </location>
</feature>
<feature type="signal peptide" evidence="1">
    <location>
        <begin position="1"/>
        <end position="20"/>
    </location>
</feature>
<proteinExistence type="predicted"/>
<keyword evidence="1" id="KW-0732">Signal</keyword>
<evidence type="ECO:0000256" key="1">
    <source>
        <dbReference type="SAM" id="SignalP"/>
    </source>
</evidence>
<accession>A0A7K1U0Z4</accession>
<keyword evidence="3" id="KW-1185">Reference proteome</keyword>
<sequence length="97" mass="10129">MKNAKLGFFALLGLVGLASAFSNAPNKSLGSTYYVITDGANGYTYTLSTSLLCRAPKAGVTSPYCTVQTTGGYTPIANTPIPPANVASFTHPNDIHR</sequence>
<evidence type="ECO:0000313" key="2">
    <source>
        <dbReference type="EMBL" id="MVT07665.1"/>
    </source>
</evidence>
<dbReference type="EMBL" id="WRXN01000001">
    <property type="protein sequence ID" value="MVT07665.1"/>
    <property type="molecule type" value="Genomic_DNA"/>
</dbReference>
<reference evidence="2 3" key="1">
    <citation type="submission" date="2019-12" db="EMBL/GenBank/DDBJ databases">
        <title>Chitinophaga sp. strain ysch24 (GDMCC 1.1355), whole genome shotgun sequence.</title>
        <authorList>
            <person name="Zhang X."/>
        </authorList>
    </citation>
    <scope>NUCLEOTIDE SEQUENCE [LARGE SCALE GENOMIC DNA]</scope>
    <source>
        <strain evidence="3">ysch24</strain>
    </source>
</reference>